<dbReference type="InterPro" id="IPR032186">
    <property type="entry name" value="DUF5018"/>
</dbReference>
<dbReference type="InterPro" id="IPR050216">
    <property type="entry name" value="LRR_domain-containing"/>
</dbReference>
<dbReference type="GO" id="GO:0005737">
    <property type="term" value="C:cytoplasm"/>
    <property type="evidence" value="ECO:0007669"/>
    <property type="project" value="TreeGrafter"/>
</dbReference>
<dbReference type="Pfam" id="PF16410">
    <property type="entry name" value="DUF5018"/>
    <property type="match status" value="1"/>
</dbReference>
<dbReference type="InterPro" id="IPR055414">
    <property type="entry name" value="LRR_R13L4/SHOC2-like"/>
</dbReference>
<evidence type="ECO:0000256" key="3">
    <source>
        <dbReference type="SAM" id="SignalP"/>
    </source>
</evidence>
<reference evidence="6 7" key="1">
    <citation type="submission" date="2018-03" db="EMBL/GenBank/DDBJ databases">
        <title>Genomic Encyclopedia of Archaeal and Bacterial Type Strains, Phase II (KMG-II): from individual species to whole genera.</title>
        <authorList>
            <person name="Goeker M."/>
        </authorList>
    </citation>
    <scope>NUCLEOTIDE SEQUENCE [LARGE SCALE GENOMIC DNA]</scope>
    <source>
        <strain evidence="6 7">DSM 25027</strain>
    </source>
</reference>
<dbReference type="InterPro" id="IPR003591">
    <property type="entry name" value="Leu-rich_rpt_typical-subtyp"/>
</dbReference>
<evidence type="ECO:0000256" key="2">
    <source>
        <dbReference type="ARBA" id="ARBA00022737"/>
    </source>
</evidence>
<dbReference type="PROSITE" id="PS51450">
    <property type="entry name" value="LRR"/>
    <property type="match status" value="2"/>
</dbReference>
<dbReference type="Gene3D" id="3.80.10.10">
    <property type="entry name" value="Ribonuclease Inhibitor"/>
    <property type="match status" value="2"/>
</dbReference>
<dbReference type="Pfam" id="PF23598">
    <property type="entry name" value="LRR_14"/>
    <property type="match status" value="1"/>
</dbReference>
<evidence type="ECO:0000256" key="1">
    <source>
        <dbReference type="ARBA" id="ARBA00022614"/>
    </source>
</evidence>
<dbReference type="InterPro" id="IPR032675">
    <property type="entry name" value="LRR_dom_sf"/>
</dbReference>
<dbReference type="OrthoDB" id="1466621at2"/>
<gene>
    <name evidence="6" type="ORF">CLV81_1518</name>
</gene>
<feature type="signal peptide" evidence="3">
    <location>
        <begin position="1"/>
        <end position="24"/>
    </location>
</feature>
<dbReference type="AlphaFoldDB" id="A0A2T0MIY0"/>
<dbReference type="RefSeq" id="WP_106144401.1">
    <property type="nucleotide sequence ID" value="NZ_PVYX01000001.1"/>
</dbReference>
<name>A0A2T0MIY0_9FLAO</name>
<dbReference type="PROSITE" id="PS51257">
    <property type="entry name" value="PROKAR_LIPOPROTEIN"/>
    <property type="match status" value="1"/>
</dbReference>
<dbReference type="FunFam" id="3.80.10.10:FF:000041">
    <property type="entry name" value="LRR receptor-like serine/threonine-protein kinase ERECTA"/>
    <property type="match status" value="1"/>
</dbReference>
<proteinExistence type="predicted"/>
<evidence type="ECO:0000313" key="7">
    <source>
        <dbReference type="Proteomes" id="UP000237640"/>
    </source>
</evidence>
<dbReference type="PANTHER" id="PTHR48051:SF1">
    <property type="entry name" value="RAS SUPPRESSOR PROTEIN 1"/>
    <property type="match status" value="1"/>
</dbReference>
<dbReference type="SMART" id="SM00369">
    <property type="entry name" value="LRR_TYP"/>
    <property type="match status" value="7"/>
</dbReference>
<dbReference type="Proteomes" id="UP000237640">
    <property type="component" value="Unassembled WGS sequence"/>
</dbReference>
<keyword evidence="1" id="KW-0433">Leucine-rich repeat</keyword>
<keyword evidence="2" id="KW-0677">Repeat</keyword>
<dbReference type="InterPro" id="IPR001611">
    <property type="entry name" value="Leu-rich_rpt"/>
</dbReference>
<evidence type="ECO:0000259" key="4">
    <source>
        <dbReference type="Pfam" id="PF16410"/>
    </source>
</evidence>
<dbReference type="Gene3D" id="2.60.40.2340">
    <property type="match status" value="1"/>
</dbReference>
<dbReference type="PANTHER" id="PTHR48051">
    <property type="match status" value="1"/>
</dbReference>
<dbReference type="SUPFAM" id="SSF52058">
    <property type="entry name" value="L domain-like"/>
    <property type="match status" value="1"/>
</dbReference>
<feature type="domain" description="DUF5018" evidence="4">
    <location>
        <begin position="34"/>
        <end position="126"/>
    </location>
</feature>
<accession>A0A2T0MIY0</accession>
<dbReference type="EMBL" id="PVYX01000001">
    <property type="protein sequence ID" value="PRX57513.1"/>
    <property type="molecule type" value="Genomic_DNA"/>
</dbReference>
<sequence length="441" mass="47891">MKTQYLIFAILLLLLVGCSKDDGATPEPIIEPEQKSSEKQLISFRFTGIEKDGITVDIPAEIDQTAKTIGAEIPSGTDITAMEPEIEISDKATYEPTGPQDFSNPINYTVTAEDGTSRTYLVTIAVALSQKEILLKIAEANPGNTLSWNENDDISDWEEISLDSIGNIIELRLNSRDISFLPPEIGQLSELIILDLEDNSLPTLPVEIWQIFNLRELDLTAIGLSALPPEIGQLENLTTLSLSLNNLVDLPPEIGNLSNLRELFVTTNNLPDLPPEIGQLSSLMGLYLSDNELSALPPELGQLSNLQVLYLSGNDLSTLPPEIGQLSSLGALILAGNNLSEIPSEFQQLSNLVVLDLRNNELSGLGTNHIPMVNSDPLTISCESNLQVLWLAENKKPMVLDDCICDLDKDHGGTVDIDIVLAPDPENPNPSVVCQGDVIGK</sequence>
<keyword evidence="3" id="KW-0732">Signal</keyword>
<evidence type="ECO:0000313" key="6">
    <source>
        <dbReference type="EMBL" id="PRX57513.1"/>
    </source>
</evidence>
<protein>
    <submittedName>
        <fullName evidence="6">Leucine-rich repeat (LRR) protein</fullName>
    </submittedName>
</protein>
<feature type="chain" id="PRO_5015426488" evidence="3">
    <location>
        <begin position="25"/>
        <end position="441"/>
    </location>
</feature>
<evidence type="ECO:0000259" key="5">
    <source>
        <dbReference type="Pfam" id="PF23598"/>
    </source>
</evidence>
<comment type="caution">
    <text evidence="6">The sequence shown here is derived from an EMBL/GenBank/DDBJ whole genome shotgun (WGS) entry which is preliminary data.</text>
</comment>
<organism evidence="6 7">
    <name type="scientific">Flagellimonas meridianipacifica</name>
    <dbReference type="NCBI Taxonomy" id="1080225"/>
    <lineage>
        <taxon>Bacteria</taxon>
        <taxon>Pseudomonadati</taxon>
        <taxon>Bacteroidota</taxon>
        <taxon>Flavobacteriia</taxon>
        <taxon>Flavobacteriales</taxon>
        <taxon>Flavobacteriaceae</taxon>
        <taxon>Flagellimonas</taxon>
    </lineage>
</organism>
<keyword evidence="7" id="KW-1185">Reference proteome</keyword>
<feature type="domain" description="Disease resistance R13L4/SHOC-2-like LRR" evidence="5">
    <location>
        <begin position="207"/>
        <end position="310"/>
    </location>
</feature>